<evidence type="ECO:0000313" key="1">
    <source>
        <dbReference type="EMBL" id="KAH0566875.1"/>
    </source>
</evidence>
<organism evidence="1 2">
    <name type="scientific">Cotesia glomerata</name>
    <name type="common">Lepidopteran parasitic wasp</name>
    <name type="synonym">Apanteles glomeratus</name>
    <dbReference type="NCBI Taxonomy" id="32391"/>
    <lineage>
        <taxon>Eukaryota</taxon>
        <taxon>Metazoa</taxon>
        <taxon>Ecdysozoa</taxon>
        <taxon>Arthropoda</taxon>
        <taxon>Hexapoda</taxon>
        <taxon>Insecta</taxon>
        <taxon>Pterygota</taxon>
        <taxon>Neoptera</taxon>
        <taxon>Endopterygota</taxon>
        <taxon>Hymenoptera</taxon>
        <taxon>Apocrita</taxon>
        <taxon>Ichneumonoidea</taxon>
        <taxon>Braconidae</taxon>
        <taxon>Microgastrinae</taxon>
        <taxon>Cotesia</taxon>
    </lineage>
</organism>
<gene>
    <name evidence="1" type="ORF">KQX54_005034</name>
</gene>
<accession>A0AAV7J2E4</accession>
<evidence type="ECO:0000313" key="2">
    <source>
        <dbReference type="Proteomes" id="UP000826195"/>
    </source>
</evidence>
<protein>
    <submittedName>
        <fullName evidence="1">Uncharacterized protein</fullName>
    </submittedName>
</protein>
<dbReference type="Proteomes" id="UP000826195">
    <property type="component" value="Unassembled WGS sequence"/>
</dbReference>
<dbReference type="AlphaFoldDB" id="A0AAV7J2E4"/>
<sequence>MSTDMIHVHDYSSLKSIKRRLTRLVVSFIRRWGNKTAVLIKIICEPLKKLVTTTEYRSRKPLVNPTYPPPLDIVAAFVWLRARVTIGRVCTTTNATLWIGEAKRHNLYAPKMHASSPGQALREPSRGIVTLLPTSSLLGVFLSLLGHAGPLKSKLMALYTIHTFSSAVNSFGSDVTLPHLVHRAQPKYSHRIVPKCRTLSWSFGFVLRGLVTLDIESPRKIFCLKRRKKKYMMDLGGKDHDACSGLCCFVLSSHYKVDEIDDQDEAEGFATTPLSLFDPCSFTRLCKTIKNS</sequence>
<proteinExistence type="predicted"/>
<keyword evidence="2" id="KW-1185">Reference proteome</keyword>
<reference evidence="1 2" key="1">
    <citation type="journal article" date="2021" name="J. Hered.">
        <title>A chromosome-level genome assembly of the parasitoid wasp, Cotesia glomerata (Hymenoptera: Braconidae).</title>
        <authorList>
            <person name="Pinto B.J."/>
            <person name="Weis J.J."/>
            <person name="Gamble T."/>
            <person name="Ode P.J."/>
            <person name="Paul R."/>
            <person name="Zaspel J.M."/>
        </authorList>
    </citation>
    <scope>NUCLEOTIDE SEQUENCE [LARGE SCALE GENOMIC DNA]</scope>
    <source>
        <strain evidence="1">CgM1</strain>
    </source>
</reference>
<dbReference type="EMBL" id="JAHXZJ010000001">
    <property type="protein sequence ID" value="KAH0566875.1"/>
    <property type="molecule type" value="Genomic_DNA"/>
</dbReference>
<comment type="caution">
    <text evidence="1">The sequence shown here is derived from an EMBL/GenBank/DDBJ whole genome shotgun (WGS) entry which is preliminary data.</text>
</comment>
<name>A0AAV7J2E4_COTGL</name>